<comment type="caution">
    <text evidence="3">The sequence shown here is derived from an EMBL/GenBank/DDBJ whole genome shotgun (WGS) entry which is preliminary data.</text>
</comment>
<dbReference type="GeneID" id="6011683"/>
<dbReference type="Gene3D" id="1.10.510.10">
    <property type="entry name" value="Transferase(Phosphotransferase) domain 1"/>
    <property type="match status" value="1"/>
</dbReference>
<dbReference type="OMA" id="HKSAFIF"/>
<feature type="region of interest" description="Disordered" evidence="1">
    <location>
        <begin position="575"/>
        <end position="597"/>
    </location>
</feature>
<dbReference type="Pfam" id="PF17667">
    <property type="entry name" value="Pkinase_fungal"/>
    <property type="match status" value="2"/>
</dbReference>
<dbReference type="PANTHER" id="PTHR38248:SF2">
    <property type="entry name" value="FUNK1 11"/>
    <property type="match status" value="1"/>
</dbReference>
<sequence>MSFMSIVTRTIIGMSFMTLSGPRILADDRRTLRFYQSPSHPPDSNLRSGVTTTFHVRIEEDKDTSTRLVSSTVAMAPQPLSNELVDKITANLDPKTDTSTYSSLALVNHNAAAIVRKIRFKAVTFGPSNWCRRVPGLWDLIKANPNIALNIVSLTLIDSGWETFGEGGYTSDDDQEGDDEGDDGYTSDDSEYDDEEDECKEEYFYPAYQRGWLSKKDPAFPGVVELLHAVKPVLQELEVCSSLSWHRFSPSVQRAVYELALSPVLQSLKLHQFVQIPFSLFVACHNLKQLCFDGIQDDADIPKLLQAPSSEERVVVERQIQLEVLEIKDCLWPFHFGLGRLSRGSAPLPFKSLRRLILGFTNTQDSMHGVLPGQGHLESTFIVFNEEDREAAEYATPEDTLEASMPELLGADGKVQLSVECNGHDCGADSTRESIRRKLRGTYATDIPLIDFVKNVFDVEQSVISSLVGPGSTVTYSSEDVADSYRRLSSKGEAECCPYPRFFALVEDLLPAVFDVVKKERPYYGKEAYELGPEDLLDLTRGGRGVTYAKHGISRRKLDVLFLNGLDHASYLTEHPGEREQCEVPESRDSTSRPLSGDVRVSRAWTMGASGSSSIASSNFSSAKFTEFESGNDDATPLTGTKRARSDSDATAQTSSAGGHVDKRPRTEGIDSERLAQLTECVIESLGSTERFYHVAFLVDNSNVCLAYVDHMVSLRSEWIDFIASPHLFSLMIVGFFFSTPRQAGCNPFLQATPVTEFDNSIVLPQTFPPVASPLRSFFAYKYPGSNDHEVAKPTSGGNKPLFYKPRGLFGRATTVYGTLATFVDRCVDNAALEGSWQPSIREESNIIDHLRKENSDFKVHFPEVLYSAAFSDRMGNIHGLDFEKRKNSRIIASPMYQTLWEVKTVEELQKAWLDAFKCHHVAWKTGEVLHRDVSENNIMFLRRFFKNDETVVGILNDWDMASFLDEAYNLRQSTAKHRTGTLPFMSELLLFSDVEDSDDEEEEYQTVHHSYCHDVESFFWVLLWAFIHYPLDGTRRKTPDSLSQWISDDTEIVSFWKHTVLTKKKAVFNRMLRNHAFPHFQELKRDWLVPLYDLIAASRLTAPKVELTYEAVMKAIGEEA</sequence>
<dbReference type="InParanoid" id="A8NNM7"/>
<dbReference type="STRING" id="240176.A8NNM7"/>
<gene>
    <name evidence="3" type="ORF">CC1G_07298</name>
</gene>
<dbReference type="RefSeq" id="XP_001835156.2">
    <property type="nucleotide sequence ID" value="XM_001835104.2"/>
</dbReference>
<keyword evidence="4" id="KW-1185">Reference proteome</keyword>
<dbReference type="EMBL" id="AACS02000012">
    <property type="protein sequence ID" value="EAU86640.2"/>
    <property type="molecule type" value="Genomic_DNA"/>
</dbReference>
<proteinExistence type="predicted"/>
<dbReference type="SUPFAM" id="SSF56112">
    <property type="entry name" value="Protein kinase-like (PK-like)"/>
    <property type="match status" value="1"/>
</dbReference>
<feature type="compositionally biased region" description="Acidic residues" evidence="1">
    <location>
        <begin position="171"/>
        <end position="196"/>
    </location>
</feature>
<dbReference type="eggNOG" id="ENOG502SVH8">
    <property type="taxonomic scope" value="Eukaryota"/>
</dbReference>
<evidence type="ECO:0000256" key="1">
    <source>
        <dbReference type="SAM" id="MobiDB-lite"/>
    </source>
</evidence>
<dbReference type="KEGG" id="cci:CC1G_07298"/>
<feature type="region of interest" description="Disordered" evidence="1">
    <location>
        <begin position="167"/>
        <end position="196"/>
    </location>
</feature>
<name>A8NNM7_COPC7</name>
<evidence type="ECO:0000259" key="2">
    <source>
        <dbReference type="Pfam" id="PF17667"/>
    </source>
</evidence>
<organism evidence="3 4">
    <name type="scientific">Coprinopsis cinerea (strain Okayama-7 / 130 / ATCC MYA-4618 / FGSC 9003)</name>
    <name type="common">Inky cap fungus</name>
    <name type="synonym">Hormographiella aspergillata</name>
    <dbReference type="NCBI Taxonomy" id="240176"/>
    <lineage>
        <taxon>Eukaryota</taxon>
        <taxon>Fungi</taxon>
        <taxon>Dikarya</taxon>
        <taxon>Basidiomycota</taxon>
        <taxon>Agaricomycotina</taxon>
        <taxon>Agaricomycetes</taxon>
        <taxon>Agaricomycetidae</taxon>
        <taxon>Agaricales</taxon>
        <taxon>Agaricineae</taxon>
        <taxon>Psathyrellaceae</taxon>
        <taxon>Coprinopsis</taxon>
    </lineage>
</organism>
<dbReference type="PANTHER" id="PTHR38248">
    <property type="entry name" value="FUNK1 6"/>
    <property type="match status" value="1"/>
</dbReference>
<dbReference type="VEuPathDB" id="FungiDB:CC1G_07298"/>
<evidence type="ECO:0000313" key="3">
    <source>
        <dbReference type="EMBL" id="EAU86640.2"/>
    </source>
</evidence>
<evidence type="ECO:0000313" key="4">
    <source>
        <dbReference type="Proteomes" id="UP000001861"/>
    </source>
</evidence>
<dbReference type="OrthoDB" id="5569250at2759"/>
<dbReference type="GO" id="GO:0016301">
    <property type="term" value="F:kinase activity"/>
    <property type="evidence" value="ECO:0007669"/>
    <property type="project" value="UniProtKB-KW"/>
</dbReference>
<reference evidence="3 4" key="1">
    <citation type="journal article" date="2010" name="Proc. Natl. Acad. Sci. U.S.A.">
        <title>Insights into evolution of multicellular fungi from the assembled chromosomes of the mushroom Coprinopsis cinerea (Coprinus cinereus).</title>
        <authorList>
            <person name="Stajich J.E."/>
            <person name="Wilke S.K."/>
            <person name="Ahren D."/>
            <person name="Au C.H."/>
            <person name="Birren B.W."/>
            <person name="Borodovsky M."/>
            <person name="Burns C."/>
            <person name="Canback B."/>
            <person name="Casselton L.A."/>
            <person name="Cheng C.K."/>
            <person name="Deng J."/>
            <person name="Dietrich F.S."/>
            <person name="Fargo D.C."/>
            <person name="Farman M.L."/>
            <person name="Gathman A.C."/>
            <person name="Goldberg J."/>
            <person name="Guigo R."/>
            <person name="Hoegger P.J."/>
            <person name="Hooker J.B."/>
            <person name="Huggins A."/>
            <person name="James T.Y."/>
            <person name="Kamada T."/>
            <person name="Kilaru S."/>
            <person name="Kodira C."/>
            <person name="Kues U."/>
            <person name="Kupfer D."/>
            <person name="Kwan H.S."/>
            <person name="Lomsadze A."/>
            <person name="Li W."/>
            <person name="Lilly W.W."/>
            <person name="Ma L.J."/>
            <person name="Mackey A.J."/>
            <person name="Manning G."/>
            <person name="Martin F."/>
            <person name="Muraguchi H."/>
            <person name="Natvig D.O."/>
            <person name="Palmerini H."/>
            <person name="Ramesh M.A."/>
            <person name="Rehmeyer C.J."/>
            <person name="Roe B.A."/>
            <person name="Shenoy N."/>
            <person name="Stanke M."/>
            <person name="Ter-Hovhannisyan V."/>
            <person name="Tunlid A."/>
            <person name="Velagapudi R."/>
            <person name="Vision T.J."/>
            <person name="Zeng Q."/>
            <person name="Zolan M.E."/>
            <person name="Pukkila P.J."/>
        </authorList>
    </citation>
    <scope>NUCLEOTIDE SEQUENCE [LARGE SCALE GENOMIC DNA]</scope>
    <source>
        <strain evidence="4">Okayama-7 / 130 / ATCC MYA-4618 / FGSC 9003</strain>
    </source>
</reference>
<accession>A8NNM7</accession>
<protein>
    <submittedName>
        <fullName evidence="3">Other/FunK1 protein kinase</fullName>
    </submittedName>
</protein>
<keyword evidence="3" id="KW-0418">Kinase</keyword>
<feature type="region of interest" description="Disordered" evidence="1">
    <location>
        <begin position="628"/>
        <end position="670"/>
    </location>
</feature>
<dbReference type="Proteomes" id="UP000001861">
    <property type="component" value="Unassembled WGS sequence"/>
</dbReference>
<feature type="domain" description="Fungal-type protein kinase" evidence="2">
    <location>
        <begin position="876"/>
        <end position="1026"/>
    </location>
</feature>
<keyword evidence="3" id="KW-0808">Transferase</keyword>
<feature type="compositionally biased region" description="Basic and acidic residues" evidence="1">
    <location>
        <begin position="660"/>
        <end position="670"/>
    </location>
</feature>
<dbReference type="InterPro" id="IPR011009">
    <property type="entry name" value="Kinase-like_dom_sf"/>
</dbReference>
<dbReference type="InterPro" id="IPR040976">
    <property type="entry name" value="Pkinase_fungal"/>
</dbReference>
<feature type="compositionally biased region" description="Basic and acidic residues" evidence="1">
    <location>
        <begin position="575"/>
        <end position="591"/>
    </location>
</feature>
<dbReference type="AlphaFoldDB" id="A8NNM7"/>
<feature type="domain" description="Fungal-type protein kinase" evidence="2">
    <location>
        <begin position="657"/>
        <end position="845"/>
    </location>
</feature>
<dbReference type="HOGENOM" id="CLU_280333_0_0_1"/>